<reference evidence="1 2" key="1">
    <citation type="journal article" date="2018" name="Sci. Rep.">
        <title>Genomic signatures of local adaptation to the degree of environmental predictability in rotifers.</title>
        <authorList>
            <person name="Franch-Gras L."/>
            <person name="Hahn C."/>
            <person name="Garcia-Roger E.M."/>
            <person name="Carmona M.J."/>
            <person name="Serra M."/>
            <person name="Gomez A."/>
        </authorList>
    </citation>
    <scope>NUCLEOTIDE SEQUENCE [LARGE SCALE GENOMIC DNA]</scope>
    <source>
        <strain evidence="1">HYR1</strain>
    </source>
</reference>
<comment type="caution">
    <text evidence="1">The sequence shown here is derived from an EMBL/GenBank/DDBJ whole genome shotgun (WGS) entry which is preliminary data.</text>
</comment>
<evidence type="ECO:0000313" key="1">
    <source>
        <dbReference type="EMBL" id="RNA12849.1"/>
    </source>
</evidence>
<dbReference type="EMBL" id="REGN01005591">
    <property type="protein sequence ID" value="RNA12849.1"/>
    <property type="molecule type" value="Genomic_DNA"/>
</dbReference>
<evidence type="ECO:0000313" key="2">
    <source>
        <dbReference type="Proteomes" id="UP000276133"/>
    </source>
</evidence>
<organism evidence="1 2">
    <name type="scientific">Brachionus plicatilis</name>
    <name type="common">Marine rotifer</name>
    <name type="synonym">Brachionus muelleri</name>
    <dbReference type="NCBI Taxonomy" id="10195"/>
    <lineage>
        <taxon>Eukaryota</taxon>
        <taxon>Metazoa</taxon>
        <taxon>Spiralia</taxon>
        <taxon>Gnathifera</taxon>
        <taxon>Rotifera</taxon>
        <taxon>Eurotatoria</taxon>
        <taxon>Monogononta</taxon>
        <taxon>Pseudotrocha</taxon>
        <taxon>Ploima</taxon>
        <taxon>Brachionidae</taxon>
        <taxon>Brachionus</taxon>
    </lineage>
</organism>
<proteinExistence type="predicted"/>
<gene>
    <name evidence="1" type="ORF">BpHYR1_047428</name>
</gene>
<sequence>YKNLKKRQISLKTKKRKLHNDHQNVENQFWIFFVKIDVRVELKEKSFPLTAYGHIKFLSIPLDLKNAPANLDQSCLKKILIYGKSFELDNPRAYNFFDIKPDPSWHLEVDDQFKISFQFKKLSFISKETAVERLIPKNGLIVSSN</sequence>
<accession>A0A3M7QNM9</accession>
<feature type="non-terminal residue" evidence="1">
    <location>
        <position position="1"/>
    </location>
</feature>
<dbReference type="Proteomes" id="UP000276133">
    <property type="component" value="Unassembled WGS sequence"/>
</dbReference>
<dbReference type="AlphaFoldDB" id="A0A3M7QNM9"/>
<name>A0A3M7QNM9_BRAPC</name>
<protein>
    <submittedName>
        <fullName evidence="1">Uncharacterized protein</fullName>
    </submittedName>
</protein>
<keyword evidence="2" id="KW-1185">Reference proteome</keyword>